<dbReference type="GO" id="GO:0009566">
    <property type="term" value="P:fertilization"/>
    <property type="evidence" value="ECO:0007669"/>
    <property type="project" value="TreeGrafter"/>
</dbReference>
<evidence type="ECO:0000256" key="6">
    <source>
        <dbReference type="SAM" id="Phobius"/>
    </source>
</evidence>
<evidence type="ECO:0000256" key="1">
    <source>
        <dbReference type="ARBA" id="ARBA00004141"/>
    </source>
</evidence>
<reference evidence="9" key="1">
    <citation type="submission" date="2025-08" db="UniProtKB">
        <authorList>
            <consortium name="RefSeq"/>
        </authorList>
    </citation>
    <scope>IDENTIFICATION</scope>
</reference>
<feature type="region of interest" description="Disordered" evidence="5">
    <location>
        <begin position="589"/>
        <end position="608"/>
    </location>
</feature>
<evidence type="ECO:0000256" key="3">
    <source>
        <dbReference type="ARBA" id="ARBA00022989"/>
    </source>
</evidence>
<evidence type="ECO:0000313" key="8">
    <source>
        <dbReference type="Proteomes" id="UP000189705"/>
    </source>
</evidence>
<dbReference type="GeneID" id="102387035"/>
<dbReference type="GO" id="GO:0048240">
    <property type="term" value="P:sperm capacitation"/>
    <property type="evidence" value="ECO:0007669"/>
    <property type="project" value="TreeGrafter"/>
</dbReference>
<dbReference type="KEGG" id="asn:102387035"/>
<dbReference type="InterPro" id="IPR005821">
    <property type="entry name" value="Ion_trans_dom"/>
</dbReference>
<evidence type="ECO:0000256" key="2">
    <source>
        <dbReference type="ARBA" id="ARBA00022692"/>
    </source>
</evidence>
<dbReference type="InterPro" id="IPR027359">
    <property type="entry name" value="Volt_channel_dom_sf"/>
</dbReference>
<dbReference type="CTD" id="117155"/>
<dbReference type="PANTHER" id="PTHR46923:SF1">
    <property type="entry name" value="CATION CHANNEL SPERM-ASSOCIATED PROTEIN 2"/>
    <property type="match status" value="1"/>
</dbReference>
<keyword evidence="3 6" id="KW-1133">Transmembrane helix</keyword>
<dbReference type="Proteomes" id="UP000189705">
    <property type="component" value="Unplaced"/>
</dbReference>
<dbReference type="RefSeq" id="XP_006030876.1">
    <property type="nucleotide sequence ID" value="XM_006030814.3"/>
</dbReference>
<evidence type="ECO:0000313" key="9">
    <source>
        <dbReference type="RefSeq" id="XP_006030876.1"/>
    </source>
</evidence>
<dbReference type="AlphaFoldDB" id="A0A1U7SFG1"/>
<protein>
    <submittedName>
        <fullName evidence="9">Cation channel sperm-associated protein 2</fullName>
    </submittedName>
</protein>
<dbReference type="STRING" id="38654.A0A1U7SFG1"/>
<feature type="transmembrane region" description="Helical" evidence="6">
    <location>
        <begin position="332"/>
        <end position="351"/>
    </location>
</feature>
<evidence type="ECO:0000259" key="7">
    <source>
        <dbReference type="Pfam" id="PF00520"/>
    </source>
</evidence>
<dbReference type="InParanoid" id="A0A1U7SFG1"/>
<dbReference type="Gene3D" id="1.20.120.350">
    <property type="entry name" value="Voltage-gated potassium channels. Chain C"/>
    <property type="match status" value="1"/>
</dbReference>
<dbReference type="Gene3D" id="1.10.287.70">
    <property type="match status" value="1"/>
</dbReference>
<dbReference type="Pfam" id="PF00520">
    <property type="entry name" value="Ion_trans"/>
    <property type="match status" value="1"/>
</dbReference>
<accession>A0A1U7SFG1</accession>
<name>A0A1U7SFG1_ALLSI</name>
<gene>
    <name evidence="9" type="primary">CATSPER2</name>
</gene>
<dbReference type="FunFam" id="1.10.287.70:FF:000115">
    <property type="entry name" value="Cation channel sperm-associated protein 2"/>
    <property type="match status" value="1"/>
</dbReference>
<evidence type="ECO:0000256" key="4">
    <source>
        <dbReference type="ARBA" id="ARBA00023136"/>
    </source>
</evidence>
<feature type="region of interest" description="Disordered" evidence="5">
    <location>
        <begin position="167"/>
        <end position="190"/>
    </location>
</feature>
<dbReference type="PANTHER" id="PTHR46923">
    <property type="entry name" value="CATION CHANNEL SPERM-ASSOCIATED PROTEIN 2"/>
    <property type="match status" value="1"/>
</dbReference>
<keyword evidence="4 6" id="KW-0472">Membrane</keyword>
<dbReference type="GO" id="GO:0036128">
    <property type="term" value="C:CatSper complex"/>
    <property type="evidence" value="ECO:0007669"/>
    <property type="project" value="InterPro"/>
</dbReference>
<dbReference type="OrthoDB" id="416585at2759"/>
<feature type="transmembrane region" description="Helical" evidence="6">
    <location>
        <begin position="363"/>
        <end position="384"/>
    </location>
</feature>
<organism evidence="8 9">
    <name type="scientific">Alligator sinensis</name>
    <name type="common">Chinese alligator</name>
    <dbReference type="NCBI Taxonomy" id="38654"/>
    <lineage>
        <taxon>Eukaryota</taxon>
        <taxon>Metazoa</taxon>
        <taxon>Chordata</taxon>
        <taxon>Craniata</taxon>
        <taxon>Vertebrata</taxon>
        <taxon>Euteleostomi</taxon>
        <taxon>Archelosauria</taxon>
        <taxon>Archosauria</taxon>
        <taxon>Crocodylia</taxon>
        <taxon>Alligatoridae</taxon>
        <taxon>Alligatorinae</taxon>
        <taxon>Alligator</taxon>
    </lineage>
</organism>
<dbReference type="GO" id="GO:0005227">
    <property type="term" value="F:calcium-activated cation channel activity"/>
    <property type="evidence" value="ECO:0007669"/>
    <property type="project" value="InterPro"/>
</dbReference>
<dbReference type="SUPFAM" id="SSF81324">
    <property type="entry name" value="Voltage-gated potassium channels"/>
    <property type="match status" value="1"/>
</dbReference>
<sequence length="672" mass="77688">MAVAGPEFLQTHFDTAWFLKLRVSVRQWVPALPQALTRDANWSKGVVGPLFFPRVSIQHRRLPCYQPGSCHFLQERAYLFPRSLGIRFQTAWQSSLGSVSVVDSLSLSPTAFCIFPWLDTVAFVLEPVLAPGPVRPLENQGCSVVRGLPPLVTARFRDAAAESLTSGAGRQVGAMDPPQSPEDAPKDKGPASFTLLPRADAIRSKLIYTFYLVDHLQGLCQAVPRHNIRDFLDHKKRKKLMLADHHQLIRFNIALVRNGGVPRGRRLCSRLHVRCGRWPPLAMWASWLLSSTIFKSFIIILIFLNTVILMIKSEMMNWTGESICNLMLSLEVLTWFIIAIFILEIGLSWVVDFRGYWHSIWNIFDFSITVLSLVPEFLYLLPVADWEVRRRLLRVGRVSLSLKLFSRFRQVRLIVLAIMKALKAMTFILLLLLIFFYVFTVSGIFFFESYSRSDRADLEYSWYFRDLPNSLVTVFILFTMDHWYSLLQDTWKIPEINKVISGLYVILWLLIGSFIFRNIFVAIMVTNFKNIRSDLIEEVKQIETQKRADLFKMQIREKRQSQSHVLGGSLESSSSTRKLHFSCLEPEKELASELSPPTSSSDQRSSKDLDWETYVHQNLESLREGGEGEQVVWPRDSLFRYFELLEQLQYNLEERRRLQEYAVRALTNMQDK</sequence>
<comment type="subcellular location">
    <subcellularLocation>
        <location evidence="1">Membrane</location>
        <topology evidence="1">Multi-pass membrane protein</topology>
    </subcellularLocation>
</comment>
<feature type="transmembrane region" description="Helical" evidence="6">
    <location>
        <begin position="284"/>
        <end position="311"/>
    </location>
</feature>
<evidence type="ECO:0000256" key="5">
    <source>
        <dbReference type="SAM" id="MobiDB-lite"/>
    </source>
</evidence>
<keyword evidence="2 6" id="KW-0812">Transmembrane</keyword>
<dbReference type="InterPro" id="IPR028747">
    <property type="entry name" value="CatSper2"/>
</dbReference>
<feature type="transmembrane region" description="Helical" evidence="6">
    <location>
        <begin position="427"/>
        <end position="447"/>
    </location>
</feature>
<feature type="transmembrane region" description="Helical" evidence="6">
    <location>
        <begin position="499"/>
        <end position="525"/>
    </location>
</feature>
<proteinExistence type="predicted"/>
<dbReference type="eggNOG" id="KOG2301">
    <property type="taxonomic scope" value="Eukaryota"/>
</dbReference>
<feature type="transmembrane region" description="Helical" evidence="6">
    <location>
        <begin position="467"/>
        <end position="487"/>
    </location>
</feature>
<keyword evidence="8" id="KW-1185">Reference proteome</keyword>
<feature type="domain" description="Ion transport" evidence="7">
    <location>
        <begin position="292"/>
        <end position="534"/>
    </location>
</feature>
<dbReference type="GO" id="GO:0030317">
    <property type="term" value="P:flagellated sperm motility"/>
    <property type="evidence" value="ECO:0007669"/>
    <property type="project" value="InterPro"/>
</dbReference>